<gene>
    <name evidence="4" type="ORF">CEK71_19435</name>
</gene>
<dbReference type="InterPro" id="IPR035093">
    <property type="entry name" value="RelE/ParE_toxin_dom_sf"/>
</dbReference>
<organism evidence="4 5">
    <name type="scientific">Methylovulum psychrotolerans</name>
    <dbReference type="NCBI Taxonomy" id="1704499"/>
    <lineage>
        <taxon>Bacteria</taxon>
        <taxon>Pseudomonadati</taxon>
        <taxon>Pseudomonadota</taxon>
        <taxon>Gammaproteobacteria</taxon>
        <taxon>Methylococcales</taxon>
        <taxon>Methylococcaceae</taxon>
        <taxon>Methylovulum</taxon>
    </lineage>
</organism>
<evidence type="ECO:0000256" key="3">
    <source>
        <dbReference type="PIRNR" id="PIRNR029218"/>
    </source>
</evidence>
<name>A0A1Z4C3E2_9GAMM</name>
<dbReference type="Proteomes" id="UP000197019">
    <property type="component" value="Chromosome"/>
</dbReference>
<accession>A0A1Z4C3E2</accession>
<dbReference type="Gene3D" id="3.30.2310.20">
    <property type="entry name" value="RelE-like"/>
    <property type="match status" value="1"/>
</dbReference>
<reference evidence="4 5" key="1">
    <citation type="submission" date="2017-06" db="EMBL/GenBank/DDBJ databases">
        <title>Genome Sequencing of the methanotroph Methylovulum psychrotolerants str. HV10-M2 isolated from a high-altitude environment.</title>
        <authorList>
            <person name="Mateos-Rivera A."/>
        </authorList>
    </citation>
    <scope>NUCLEOTIDE SEQUENCE [LARGE SCALE GENOMIC DNA]</scope>
    <source>
        <strain evidence="4 5">HV10_M2</strain>
    </source>
</reference>
<dbReference type="EMBL" id="CP022129">
    <property type="protein sequence ID" value="ASF48067.1"/>
    <property type="molecule type" value="Genomic_DNA"/>
</dbReference>
<comment type="similarity">
    <text evidence="1 3">Belongs to the RelE toxin family.</text>
</comment>
<evidence type="ECO:0000256" key="2">
    <source>
        <dbReference type="ARBA" id="ARBA00022649"/>
    </source>
</evidence>
<dbReference type="InterPro" id="IPR007712">
    <property type="entry name" value="RelE/ParE_toxin"/>
</dbReference>
<dbReference type="InterPro" id="IPR028344">
    <property type="entry name" value="ParE1/4"/>
</dbReference>
<dbReference type="PIRSF" id="PIRSF029218">
    <property type="entry name" value="ParE"/>
    <property type="match status" value="1"/>
</dbReference>
<dbReference type="InterPro" id="IPR051803">
    <property type="entry name" value="TA_system_RelE-like_toxin"/>
</dbReference>
<sequence length="102" mass="12259">MGRYLFSNQAAADLADLYCYGYAHHGEQQADAYAESLRQTCHLLADYPLMNRERHEFMPPVHIHHHQQHLIVYRVEFDHIVIVRFLHNRMDIQRHLEDQYDS</sequence>
<dbReference type="RefSeq" id="WP_088620937.1">
    <property type="nucleotide sequence ID" value="NZ_CP022129.1"/>
</dbReference>
<keyword evidence="5" id="KW-1185">Reference proteome</keyword>
<protein>
    <recommendedName>
        <fullName evidence="3">Toxin</fullName>
    </recommendedName>
</protein>
<evidence type="ECO:0000313" key="5">
    <source>
        <dbReference type="Proteomes" id="UP000197019"/>
    </source>
</evidence>
<dbReference type="OrthoDB" id="516834at2"/>
<dbReference type="AlphaFoldDB" id="A0A1Z4C3E2"/>
<dbReference type="KEGG" id="mpsy:CEK71_19435"/>
<evidence type="ECO:0000256" key="1">
    <source>
        <dbReference type="ARBA" id="ARBA00006226"/>
    </source>
</evidence>
<dbReference type="PANTHER" id="PTHR33755">
    <property type="entry name" value="TOXIN PARE1-RELATED"/>
    <property type="match status" value="1"/>
</dbReference>
<proteinExistence type="inferred from homology"/>
<dbReference type="PANTHER" id="PTHR33755:SF9">
    <property type="entry name" value="TOXIN PARE1"/>
    <property type="match status" value="1"/>
</dbReference>
<evidence type="ECO:0000313" key="4">
    <source>
        <dbReference type="EMBL" id="ASF48067.1"/>
    </source>
</evidence>
<dbReference type="Pfam" id="PF05016">
    <property type="entry name" value="ParE_toxin"/>
    <property type="match status" value="1"/>
</dbReference>
<keyword evidence="2" id="KW-1277">Toxin-antitoxin system</keyword>